<gene>
    <name evidence="1" type="ORF">HNP65_001571</name>
</gene>
<dbReference type="RefSeq" id="WP_184619705.1">
    <property type="nucleotide sequence ID" value="NZ_JACHEX010000004.1"/>
</dbReference>
<dbReference type="PANTHER" id="PTHR35807">
    <property type="entry name" value="TRANSCRIPTIONAL REGULATOR REDD-RELATED"/>
    <property type="match status" value="1"/>
</dbReference>
<sequence>MEIRLFGKEYGVYFQSEKIVLKSKKAEHILYYLILNYKRKVFVSEILNVFFEGYDESYSRKNLNTLLYMLRKGLNLTKDSLKIDRNVVYLDVSKLKIDYILFQKLMDKNPSKKTRDEIAKIYKGELLEGLDEEWVIPYRELCEMQILMITQQLKKNDLNLLEKLTELPTKNEIPMDLALKLIVLDKKRRNPMFIPLLIKSQSDISSKIRKSDFYVKVSKNTYLILFESGKSDSETLENVLKFRFNDDIKIIEKL</sequence>
<keyword evidence="2" id="KW-1185">Reference proteome</keyword>
<evidence type="ECO:0000313" key="1">
    <source>
        <dbReference type="EMBL" id="MBB6063108.1"/>
    </source>
</evidence>
<proteinExistence type="predicted"/>
<dbReference type="InterPro" id="IPR051677">
    <property type="entry name" value="AfsR-DnrI-RedD_regulator"/>
</dbReference>
<dbReference type="GO" id="GO:0006355">
    <property type="term" value="P:regulation of DNA-templated transcription"/>
    <property type="evidence" value="ECO:0007669"/>
    <property type="project" value="InterPro"/>
</dbReference>
<dbReference type="Gene3D" id="1.10.10.10">
    <property type="entry name" value="Winged helix-like DNA-binding domain superfamily/Winged helix DNA-binding domain"/>
    <property type="match status" value="1"/>
</dbReference>
<name>A0A841GTF9_9BACT</name>
<protein>
    <submittedName>
        <fullName evidence="1">Two-component SAPR family response regulator</fullName>
    </submittedName>
</protein>
<dbReference type="EMBL" id="JACHEX010000004">
    <property type="protein sequence ID" value="MBB6063108.1"/>
    <property type="molecule type" value="Genomic_DNA"/>
</dbReference>
<dbReference type="GO" id="GO:0003677">
    <property type="term" value="F:DNA binding"/>
    <property type="evidence" value="ECO:0007669"/>
    <property type="project" value="InterPro"/>
</dbReference>
<evidence type="ECO:0000313" key="2">
    <source>
        <dbReference type="Proteomes" id="UP000555828"/>
    </source>
</evidence>
<accession>A0A841GTF9</accession>
<dbReference type="InterPro" id="IPR016032">
    <property type="entry name" value="Sig_transdc_resp-reg_C-effctor"/>
</dbReference>
<dbReference type="AlphaFoldDB" id="A0A841GTF9"/>
<comment type="caution">
    <text evidence="1">The sequence shown here is derived from an EMBL/GenBank/DDBJ whole genome shotgun (WGS) entry which is preliminary data.</text>
</comment>
<reference evidence="1 2" key="1">
    <citation type="submission" date="2020-08" db="EMBL/GenBank/DDBJ databases">
        <title>Genomic Encyclopedia of Type Strains, Phase IV (KMG-IV): sequencing the most valuable type-strain genomes for metagenomic binning, comparative biology and taxonomic classification.</title>
        <authorList>
            <person name="Goeker M."/>
        </authorList>
    </citation>
    <scope>NUCLEOTIDE SEQUENCE [LARGE SCALE GENOMIC DNA]</scope>
    <source>
        <strain evidence="1 2">DSM 13481</strain>
    </source>
</reference>
<dbReference type="Proteomes" id="UP000555828">
    <property type="component" value="Unassembled WGS sequence"/>
</dbReference>
<dbReference type="SUPFAM" id="SSF46894">
    <property type="entry name" value="C-terminal effector domain of the bipartite response regulators"/>
    <property type="match status" value="1"/>
</dbReference>
<dbReference type="InterPro" id="IPR036388">
    <property type="entry name" value="WH-like_DNA-bd_sf"/>
</dbReference>
<organism evidence="1 2">
    <name type="scientific">Thermosipho japonicus</name>
    <dbReference type="NCBI Taxonomy" id="90323"/>
    <lineage>
        <taxon>Bacteria</taxon>
        <taxon>Thermotogati</taxon>
        <taxon>Thermotogota</taxon>
        <taxon>Thermotogae</taxon>
        <taxon>Thermotogales</taxon>
        <taxon>Fervidobacteriaceae</taxon>
        <taxon>Thermosipho</taxon>
    </lineage>
</organism>